<feature type="coiled-coil region" evidence="1">
    <location>
        <begin position="470"/>
        <end position="579"/>
    </location>
</feature>
<sequence length="885" mass="101014">MLTTLTLIRSCTYDLAELDFRHGQAMQLVGGNNVGKSSLIYALNFLFVINRKRMSFMGRKAADKTTMEYYFPEAEGSFIVFEISKRGRTYCIVVWRDGEGNPNYARLHHGYQRELFFDTAPDGGLQPRKLIALKKKWVQDGIKLEELRNQRDIFKTIYHTGRANDAAVWLKASGHGRAAEGFSKLYRYLIDTRLIDMPALREILLLADHREDSALQYGKNNLADVDRLRRLQSRVETLRGVEGEFATFRDNYHSLQEGEERLALLALHFQHHSTRIRADIQAGKGRHEQDLQETQALLDTAEREWKRANQAVGAARTTLGLHLGQLAKQEQQLAEIAALPDVEFLRLGEENLREGIDSIRLQLSELKQSPHTVAELEDQLRRNARQLQERQGQRENIGNWLILHLAADEQDRRRLSAILSQTVARSDAAALRTAISSTEGLVRLFDGVFALPENLELPDLPSPEALDREIAELRQSRQRTERLLKTAQNRAAVEAELQQKEAQLRNLSKQLELRKSEPEVVAAIAELRSTIVHTEAELATAEKDAGQNAETMRRTQEALQILQRQHEARERDLNKIHAQLRKLEGFQIETTNFEYLPRPLPDGGLDGVFNALEKGYQDQRLLGNQVHTQFRQLRTQLLSETASEAAFIEEVTGEFAGMEDQAVAIQSLVDNISHRFANPAADLLNEYQKFSEFISKQFNRSLANHQISNIEQLRIELIHNDQLRSDLQKISGLDLGGNLFQRDGGGMKVLKRYIEQGRDILFSDLFTLQLKLTVNGKEKTVDLSKQIESDGTDRMLRLIIVMHVISRLAELGPENRVVVFIDEIATIDGKNRPQLVRFCAENHFYPIFAAPEMVEGFDRYVMISRAADRSLVVDRNKHYIDAERS</sequence>
<organism evidence="2 3">
    <name type="scientific">Neolewinella lacunae</name>
    <dbReference type="NCBI Taxonomy" id="1517758"/>
    <lineage>
        <taxon>Bacteria</taxon>
        <taxon>Pseudomonadati</taxon>
        <taxon>Bacteroidota</taxon>
        <taxon>Saprospiria</taxon>
        <taxon>Saprospirales</taxon>
        <taxon>Lewinellaceae</taxon>
        <taxon>Neolewinella</taxon>
    </lineage>
</organism>
<comment type="caution">
    <text evidence="2">The sequence shown here is derived from an EMBL/GenBank/DDBJ whole genome shotgun (WGS) entry which is preliminary data.</text>
</comment>
<dbReference type="EMBL" id="JACSIT010000141">
    <property type="protein sequence ID" value="MBC6995892.1"/>
    <property type="molecule type" value="Genomic_DNA"/>
</dbReference>
<name>A0A923TEG6_9BACT</name>
<evidence type="ECO:0000313" key="3">
    <source>
        <dbReference type="Proteomes" id="UP000650081"/>
    </source>
</evidence>
<proteinExistence type="predicted"/>
<feature type="coiled-coil region" evidence="1">
    <location>
        <begin position="284"/>
        <end position="311"/>
    </location>
</feature>
<accession>A0A923TEG6</accession>
<keyword evidence="3" id="KW-1185">Reference proteome</keyword>
<evidence type="ECO:0000256" key="1">
    <source>
        <dbReference type="SAM" id="Coils"/>
    </source>
</evidence>
<dbReference type="Proteomes" id="UP000650081">
    <property type="component" value="Unassembled WGS sequence"/>
</dbReference>
<keyword evidence="1" id="KW-0175">Coiled coil</keyword>
<dbReference type="RefSeq" id="WP_187467908.1">
    <property type="nucleotide sequence ID" value="NZ_JACSIT010000141.1"/>
</dbReference>
<gene>
    <name evidence="2" type="ORF">H9S92_17120</name>
</gene>
<dbReference type="InterPro" id="IPR027417">
    <property type="entry name" value="P-loop_NTPase"/>
</dbReference>
<dbReference type="AlphaFoldDB" id="A0A923TEG6"/>
<protein>
    <submittedName>
        <fullName evidence="2">Uncharacterized protein</fullName>
    </submittedName>
</protein>
<evidence type="ECO:0000313" key="2">
    <source>
        <dbReference type="EMBL" id="MBC6995892.1"/>
    </source>
</evidence>
<reference evidence="2" key="1">
    <citation type="submission" date="2020-08" db="EMBL/GenBank/DDBJ databases">
        <title>Lewinella bacteria from marine environments.</title>
        <authorList>
            <person name="Zhong Y."/>
        </authorList>
    </citation>
    <scope>NUCLEOTIDE SEQUENCE</scope>
    <source>
        <strain evidence="2">KCTC 42187</strain>
    </source>
</reference>
<dbReference type="SUPFAM" id="SSF52540">
    <property type="entry name" value="P-loop containing nucleoside triphosphate hydrolases"/>
    <property type="match status" value="1"/>
</dbReference>